<name>A0A6I3M3E4_9MICO</name>
<proteinExistence type="predicted"/>
<evidence type="ECO:0000313" key="3">
    <source>
        <dbReference type="Proteomes" id="UP000433071"/>
    </source>
</evidence>
<dbReference type="Proteomes" id="UP000433071">
    <property type="component" value="Unassembled WGS sequence"/>
</dbReference>
<dbReference type="RefSeq" id="WP_155050886.1">
    <property type="nucleotide sequence ID" value="NZ_BAAAIB010000010.1"/>
</dbReference>
<dbReference type="OrthoDB" id="5007551at2"/>
<accession>A0A6I3M3E4</accession>
<keyword evidence="3" id="KW-1185">Reference proteome</keyword>
<dbReference type="EMBL" id="WMLB01000016">
    <property type="protein sequence ID" value="MTH67795.1"/>
    <property type="molecule type" value="Genomic_DNA"/>
</dbReference>
<dbReference type="AlphaFoldDB" id="A0A6I3M3E4"/>
<sequence length="166" mass="18023">MSTDDASSHHPTPPPAGDDHGPGRFEPFAVDRILIDQLPSSLGTVEAPERYSVMAVFTRRPLPQELALLGDPAVERQLADAGYPRVTLTTADRRLVIANTNLHELKVGLARTIGLILEDIGKRVAVTRSAQARDAAELATRAAERASHVLDEATQIDFSPRVSHYT</sequence>
<gene>
    <name evidence="2" type="ORF">GJ743_05345</name>
</gene>
<evidence type="ECO:0000313" key="2">
    <source>
        <dbReference type="EMBL" id="MTH67795.1"/>
    </source>
</evidence>
<comment type="caution">
    <text evidence="2">The sequence shown here is derived from an EMBL/GenBank/DDBJ whole genome shotgun (WGS) entry which is preliminary data.</text>
</comment>
<protein>
    <submittedName>
        <fullName evidence="2">Uncharacterized protein</fullName>
    </submittedName>
</protein>
<evidence type="ECO:0000256" key="1">
    <source>
        <dbReference type="SAM" id="MobiDB-lite"/>
    </source>
</evidence>
<reference evidence="2 3" key="1">
    <citation type="submission" date="2019-11" db="EMBL/GenBank/DDBJ databases">
        <title>Agromyces kandeliae sp. nov., isolated from mangrove soil.</title>
        <authorList>
            <person name="Wang R."/>
        </authorList>
    </citation>
    <scope>NUCLEOTIDE SEQUENCE [LARGE SCALE GENOMIC DNA]</scope>
    <source>
        <strain evidence="2 3">JCM 11433</strain>
    </source>
</reference>
<organism evidence="2 3">
    <name type="scientific">Agromyces bracchium</name>
    <dbReference type="NCBI Taxonomy" id="88376"/>
    <lineage>
        <taxon>Bacteria</taxon>
        <taxon>Bacillati</taxon>
        <taxon>Actinomycetota</taxon>
        <taxon>Actinomycetes</taxon>
        <taxon>Micrococcales</taxon>
        <taxon>Microbacteriaceae</taxon>
        <taxon>Agromyces</taxon>
    </lineage>
</organism>
<feature type="region of interest" description="Disordered" evidence="1">
    <location>
        <begin position="1"/>
        <end position="23"/>
    </location>
</feature>